<keyword evidence="5" id="KW-1185">Reference proteome</keyword>
<feature type="region of interest" description="Disordered" evidence="2">
    <location>
        <begin position="1"/>
        <end position="151"/>
    </location>
</feature>
<dbReference type="PROSITE" id="PS00028">
    <property type="entry name" value="ZINC_FINGER_C2H2_1"/>
    <property type="match status" value="12"/>
</dbReference>
<proteinExistence type="predicted"/>
<feature type="region of interest" description="Disordered" evidence="2">
    <location>
        <begin position="1374"/>
        <end position="1417"/>
    </location>
</feature>
<feature type="compositionally biased region" description="Low complexity" evidence="2">
    <location>
        <begin position="420"/>
        <end position="442"/>
    </location>
</feature>
<feature type="compositionally biased region" description="Polar residues" evidence="2">
    <location>
        <begin position="652"/>
        <end position="663"/>
    </location>
</feature>
<keyword evidence="1" id="KW-0479">Metal-binding</keyword>
<keyword evidence="1" id="KW-0863">Zinc-finger</keyword>
<feature type="compositionally biased region" description="Low complexity" evidence="2">
    <location>
        <begin position="1034"/>
        <end position="1043"/>
    </location>
</feature>
<feature type="compositionally biased region" description="Polar residues" evidence="2">
    <location>
        <begin position="515"/>
        <end position="524"/>
    </location>
</feature>
<feature type="compositionally biased region" description="Pro residues" evidence="2">
    <location>
        <begin position="15"/>
        <end position="26"/>
    </location>
</feature>
<dbReference type="InterPro" id="IPR036236">
    <property type="entry name" value="Znf_C2H2_sf"/>
</dbReference>
<feature type="region of interest" description="Disordered" evidence="2">
    <location>
        <begin position="826"/>
        <end position="860"/>
    </location>
</feature>
<dbReference type="EMBL" id="JABSTV010001255">
    <property type="protein sequence ID" value="KAH7935162.1"/>
    <property type="molecule type" value="Genomic_DNA"/>
</dbReference>
<keyword evidence="1" id="KW-0862">Zinc</keyword>
<feature type="compositionally biased region" description="Low complexity" evidence="2">
    <location>
        <begin position="525"/>
        <end position="539"/>
    </location>
</feature>
<feature type="domain" description="C2H2-type" evidence="3">
    <location>
        <begin position="1313"/>
        <end position="1341"/>
    </location>
</feature>
<feature type="compositionally biased region" description="Low complexity" evidence="2">
    <location>
        <begin position="632"/>
        <end position="651"/>
    </location>
</feature>
<dbReference type="PANTHER" id="PTHR21190">
    <property type="entry name" value="GH10077P"/>
    <property type="match status" value="1"/>
</dbReference>
<evidence type="ECO:0000313" key="5">
    <source>
        <dbReference type="Proteomes" id="UP000821837"/>
    </source>
</evidence>
<sequence length="1477" mass="159680">MNLDCYPADGTAGMSPPPRDVSPPAAPCHADVAGGSGDEDPLAYQTDPGRTGADEPRAKKRRKQSNPVRYHTSPMVLPEGPDDLAVTAATDPVGTPTDDEECVEDVPPSATSPAARSDDTVVDAGVLNLETSKRRRRDDFNGEPPEAASGPLRCHHCNAGFATDDQLRLHIEEEHVQKLLEKQLQQQASYNRAFAAAAAAAAAAAGDKNSGSTSSLEMQNPPPFLDRKPTVSETAEFAKNHPFPFPAMPPLIPISQSGNEVKPGSLPVPLGMFPNPMAPFLFPVLQQQGQNASTPIPNGSSAPSGNMRIFNPEAFCELCNKEFCNKYFLKTHKANKHGIYSVESLVSSPYAPGFFPPGLSGTPSMQLMLQGPMSDPSMAGRQGIINMESFCEICQKEFCNKYFLKKHKQKIHGIVDPATQQQQQQQPHQQQPHQQQQQQPQQSSSTDNITERKTSTSPTGVTSTDPTGATAGPGNDKNGGPMPPEQQQQQQPPSDPFRMDFSSLYPGVNGRFSMPSLTPPTGTMVTSASSNSPIVSSSVGGDPKSLPAFFNQNSSSSTESGSTTVFTPEKLREMGVINAEAFCEICCKEFCNKYFLRTHKQNKHGIPATDAPKGNPPLGPPLHQHSMSHHLMPPAVSMAPPSGAAASMSTPQDTPENLTTPSRTAGGGTSPESAVLKSTFASEFEPTADLTCEICNRPFSSQYLLKMHKFYTHNVPYVKEEDDESKPPSPMSGGSNIQSRAMCPMPRDDAMRLGRPPEASGGGAPSCHTEDAASQDLQKLQSMIRDLTASIANENKVVCNVCRTEFDNKYFLRAHMMNEHGVLLNEDGSSLAPGSSSPASASATQQQRGPGDLPPPPFSAVAFPSPVFDSEAFCEICQKEFCSKYFLKTHKQNIHGINMDCDVASAAKKDDAGQAKNAASKVTGPLVPVPPPPLLSMAMPSVPTPDKARSSVTGRNYCNICNKELCNKYFMKTHMLKMHGINLDEHPAEAARNSVIGGVTCEICQKELCSKYFLKVHKQNTHGIIEDPAKENSNHSSAGGSSADRGELPTSFQPGEVSDGGNRSFNHYTEVCPLCDRRFKSIKWLKTHMVNDHSDMLKENVYSRMDSVPPGAAKLCIICGQGFPDKVALQIHLIKDHRTTSEELGLMNSSPASAASDSLAAVAQDTVKLNGAAPPHPADRAAHLFKRPGLASTLGGSGSTRIYHCSYCVYSTRWLSNLYAHEKRHTGVNLEGEKRFVCRICHRAYRYNHSLQRHLLNHRAAGLASASLASAAASVRLPKTAQEQPQDLSSADPARASSAALPASQQPSKLKRYRCSKCNRKFRSRELCLNHIYTAHDAKRPIKSGRPFRCRVCGFATRAWNILKIHIMKQHQEEAAEEKSVGSQPDVSVPAAASTTDDEGKPTRTPTPTKTAGQLPMTYAMPQSPPSAGTFIMQPFLIAQPESEDAKNDTFVPSLVYLPVCQKVSQPMTVAFTLTPA</sequence>
<feature type="region of interest" description="Disordered" evidence="2">
    <location>
        <begin position="720"/>
        <end position="773"/>
    </location>
</feature>
<feature type="region of interest" description="Disordered" evidence="2">
    <location>
        <begin position="1025"/>
        <end position="1061"/>
    </location>
</feature>
<dbReference type="OMA" id="HIAEVHM"/>
<dbReference type="InterPro" id="IPR013087">
    <property type="entry name" value="Znf_C2H2_type"/>
</dbReference>
<feature type="region of interest" description="Disordered" evidence="2">
    <location>
        <begin position="605"/>
        <end position="672"/>
    </location>
</feature>
<dbReference type="VEuPathDB" id="VectorBase:RSAN_050487"/>
<accession>A0A9D4SMY2</accession>
<feature type="compositionally biased region" description="Low complexity" evidence="2">
    <location>
        <begin position="828"/>
        <end position="843"/>
    </location>
</feature>
<feature type="compositionally biased region" description="Low complexity" evidence="2">
    <location>
        <begin position="1287"/>
        <end position="1305"/>
    </location>
</feature>
<reference evidence="4" key="1">
    <citation type="journal article" date="2020" name="Cell">
        <title>Large-Scale Comparative Analyses of Tick Genomes Elucidate Their Genetic Diversity and Vector Capacities.</title>
        <authorList>
            <consortium name="Tick Genome and Microbiome Consortium (TIGMIC)"/>
            <person name="Jia N."/>
            <person name="Wang J."/>
            <person name="Shi W."/>
            <person name="Du L."/>
            <person name="Sun Y."/>
            <person name="Zhan W."/>
            <person name="Jiang J.F."/>
            <person name="Wang Q."/>
            <person name="Zhang B."/>
            <person name="Ji P."/>
            <person name="Bell-Sakyi L."/>
            <person name="Cui X.M."/>
            <person name="Yuan T.T."/>
            <person name="Jiang B.G."/>
            <person name="Yang W.F."/>
            <person name="Lam T.T."/>
            <person name="Chang Q.C."/>
            <person name="Ding S.J."/>
            <person name="Wang X.J."/>
            <person name="Zhu J.G."/>
            <person name="Ruan X.D."/>
            <person name="Zhao L."/>
            <person name="Wei J.T."/>
            <person name="Ye R.Z."/>
            <person name="Que T.C."/>
            <person name="Du C.H."/>
            <person name="Zhou Y.H."/>
            <person name="Cheng J.X."/>
            <person name="Dai P.F."/>
            <person name="Guo W.B."/>
            <person name="Han X.H."/>
            <person name="Huang E.J."/>
            <person name="Li L.F."/>
            <person name="Wei W."/>
            <person name="Gao Y.C."/>
            <person name="Liu J.Z."/>
            <person name="Shao H.Z."/>
            <person name="Wang X."/>
            <person name="Wang C.C."/>
            <person name="Yang T.C."/>
            <person name="Huo Q.B."/>
            <person name="Li W."/>
            <person name="Chen H.Y."/>
            <person name="Chen S.E."/>
            <person name="Zhou L.G."/>
            <person name="Ni X.B."/>
            <person name="Tian J.H."/>
            <person name="Sheng Y."/>
            <person name="Liu T."/>
            <person name="Pan Y.S."/>
            <person name="Xia L.Y."/>
            <person name="Li J."/>
            <person name="Zhao F."/>
            <person name="Cao W.C."/>
        </authorList>
    </citation>
    <scope>NUCLEOTIDE SEQUENCE</scope>
    <source>
        <strain evidence="4">Rsan-2018</strain>
    </source>
</reference>
<organism evidence="4 5">
    <name type="scientific">Rhipicephalus sanguineus</name>
    <name type="common">Brown dog tick</name>
    <name type="synonym">Ixodes sanguineus</name>
    <dbReference type="NCBI Taxonomy" id="34632"/>
    <lineage>
        <taxon>Eukaryota</taxon>
        <taxon>Metazoa</taxon>
        <taxon>Ecdysozoa</taxon>
        <taxon>Arthropoda</taxon>
        <taxon>Chelicerata</taxon>
        <taxon>Arachnida</taxon>
        <taxon>Acari</taxon>
        <taxon>Parasitiformes</taxon>
        <taxon>Ixodida</taxon>
        <taxon>Ixodoidea</taxon>
        <taxon>Ixodidae</taxon>
        <taxon>Rhipicephalinae</taxon>
        <taxon>Rhipicephalus</taxon>
        <taxon>Rhipicephalus</taxon>
    </lineage>
</organism>
<dbReference type="GO" id="GO:0008270">
    <property type="term" value="F:zinc ion binding"/>
    <property type="evidence" value="ECO:0007669"/>
    <property type="project" value="UniProtKB-KW"/>
</dbReference>
<evidence type="ECO:0000256" key="1">
    <source>
        <dbReference type="PROSITE-ProRule" id="PRU00042"/>
    </source>
</evidence>
<dbReference type="Gene3D" id="3.30.160.60">
    <property type="entry name" value="Classic Zinc Finger"/>
    <property type="match status" value="6"/>
</dbReference>
<feature type="domain" description="C2H2-type" evidence="3">
    <location>
        <begin position="690"/>
        <end position="713"/>
    </location>
</feature>
<feature type="region of interest" description="Disordered" evidence="2">
    <location>
        <begin position="418"/>
        <end position="540"/>
    </location>
</feature>
<dbReference type="PANTHER" id="PTHR21190:SF1">
    <property type="entry name" value="GH10077P"/>
    <property type="match status" value="1"/>
</dbReference>
<dbReference type="Proteomes" id="UP000821837">
    <property type="component" value="Unassembled WGS sequence"/>
</dbReference>
<dbReference type="PROSITE" id="PS50157">
    <property type="entry name" value="ZINC_FINGER_C2H2_2"/>
    <property type="match status" value="5"/>
</dbReference>
<feature type="domain" description="C2H2-type" evidence="3">
    <location>
        <begin position="389"/>
        <end position="417"/>
    </location>
</feature>
<protein>
    <recommendedName>
        <fullName evidence="3">C2H2-type domain-containing protein</fullName>
    </recommendedName>
</protein>
<feature type="domain" description="C2H2-type" evidence="3">
    <location>
        <begin position="1236"/>
        <end position="1258"/>
    </location>
</feature>
<dbReference type="OrthoDB" id="10020956at2759"/>
<feature type="compositionally biased region" description="Polar residues" evidence="2">
    <location>
        <begin position="455"/>
        <end position="467"/>
    </location>
</feature>
<gene>
    <name evidence="4" type="ORF">HPB52_004625</name>
</gene>
<feature type="region of interest" description="Disordered" evidence="2">
    <location>
        <begin position="1276"/>
        <end position="1305"/>
    </location>
</feature>
<name>A0A9D4SMY2_RHISA</name>
<evidence type="ECO:0000256" key="2">
    <source>
        <dbReference type="SAM" id="MobiDB-lite"/>
    </source>
</evidence>
<evidence type="ECO:0000259" key="3">
    <source>
        <dbReference type="PROSITE" id="PS50157"/>
    </source>
</evidence>
<dbReference type="SUPFAM" id="SSF57667">
    <property type="entry name" value="beta-beta-alpha zinc fingers"/>
    <property type="match status" value="3"/>
</dbReference>
<evidence type="ECO:0000313" key="4">
    <source>
        <dbReference type="EMBL" id="KAH7935162.1"/>
    </source>
</evidence>
<dbReference type="SMART" id="SM00355">
    <property type="entry name" value="ZnF_C2H2"/>
    <property type="match status" value="15"/>
</dbReference>
<comment type="caution">
    <text evidence="4">The sequence shown here is derived from an EMBL/GenBank/DDBJ whole genome shotgun (WGS) entry which is preliminary data.</text>
</comment>
<feature type="domain" description="C2H2-type" evidence="3">
    <location>
        <begin position="1203"/>
        <end position="1230"/>
    </location>
</feature>
<reference evidence="4" key="2">
    <citation type="submission" date="2021-09" db="EMBL/GenBank/DDBJ databases">
        <authorList>
            <person name="Jia N."/>
            <person name="Wang J."/>
            <person name="Shi W."/>
            <person name="Du L."/>
            <person name="Sun Y."/>
            <person name="Zhan W."/>
            <person name="Jiang J."/>
            <person name="Wang Q."/>
            <person name="Zhang B."/>
            <person name="Ji P."/>
            <person name="Sakyi L.B."/>
            <person name="Cui X."/>
            <person name="Yuan T."/>
            <person name="Jiang B."/>
            <person name="Yang W."/>
            <person name="Lam T.T.-Y."/>
            <person name="Chang Q."/>
            <person name="Ding S."/>
            <person name="Wang X."/>
            <person name="Zhu J."/>
            <person name="Ruan X."/>
            <person name="Zhao L."/>
            <person name="Wei J."/>
            <person name="Que T."/>
            <person name="Du C."/>
            <person name="Cheng J."/>
            <person name="Dai P."/>
            <person name="Han X."/>
            <person name="Huang E."/>
            <person name="Gao Y."/>
            <person name="Liu J."/>
            <person name="Shao H."/>
            <person name="Ye R."/>
            <person name="Li L."/>
            <person name="Wei W."/>
            <person name="Wang X."/>
            <person name="Wang C."/>
            <person name="Huo Q."/>
            <person name="Li W."/>
            <person name="Guo W."/>
            <person name="Chen H."/>
            <person name="Chen S."/>
            <person name="Zhou L."/>
            <person name="Zhou L."/>
            <person name="Ni X."/>
            <person name="Tian J."/>
            <person name="Zhou Y."/>
            <person name="Sheng Y."/>
            <person name="Liu T."/>
            <person name="Pan Y."/>
            <person name="Xia L."/>
            <person name="Li J."/>
            <person name="Zhao F."/>
            <person name="Cao W."/>
        </authorList>
    </citation>
    <scope>NUCLEOTIDE SEQUENCE</scope>
    <source>
        <strain evidence="4">Rsan-2018</strain>
        <tissue evidence="4">Larvae</tissue>
    </source>
</reference>